<comment type="function">
    <text evidence="14 19">Bifunctional enzyme that catalyzes the epimerization of the S- and R-forms of NAD(P)HX and the dehydration of the S-form of NAD(P)HX at the expense of ADP, which is converted to AMP. This allows the repair of both epimers of NAD(P)HX, a damaged form of NAD(P)H that is a result of enzymatic or heat-dependent hydration.</text>
</comment>
<feature type="binding site" evidence="18">
    <location>
        <position position="125"/>
    </location>
    <ligand>
        <name>K(+)</name>
        <dbReference type="ChEBI" id="CHEBI:29103"/>
    </ligand>
</feature>
<comment type="function">
    <text evidence="17">Catalyzes the dehydration of the S-form of NAD(P)HX at the expense of ADP, which is converted to AMP. Together with NAD(P)HX epimerase, which catalyzes the epimerization of the S- and R-forms, the enzyme allows the repair of both epimers of NAD(P)HX, a damaged form of NAD(P)H that is a result of enzymatic or heat-dependent hydration.</text>
</comment>
<comment type="cofactor">
    <cofactor evidence="18 19">
        <name>K(+)</name>
        <dbReference type="ChEBI" id="CHEBI:29103"/>
    </cofactor>
    <text evidence="18 19">Binds 1 potassium ion per subunit.</text>
</comment>
<keyword evidence="5 18" id="KW-0479">Metal-binding</keyword>
<comment type="caution">
    <text evidence="22">The sequence shown here is derived from an EMBL/GenBank/DDBJ whole genome shotgun (WGS) entry which is preliminary data.</text>
</comment>
<dbReference type="InterPro" id="IPR000631">
    <property type="entry name" value="CARKD"/>
</dbReference>
<dbReference type="EMBL" id="SSOD01000004">
    <property type="protein sequence ID" value="THF62736.1"/>
    <property type="molecule type" value="Genomic_DNA"/>
</dbReference>
<keyword evidence="8 17" id="KW-0521">NADP</keyword>
<comment type="function">
    <text evidence="18">Catalyzes the epimerization of the S- and R-forms of NAD(P)HX, a damaged form of NAD(P)H that is a result of enzymatic or heat-dependent hydration. This is a prerequisite for the S-specific NAD(P)H-hydrate dehydratase to allow the repair of both epimers of NAD(P)HX.</text>
</comment>
<dbReference type="CDD" id="cd01171">
    <property type="entry name" value="YXKO-related"/>
    <property type="match status" value="1"/>
</dbReference>
<comment type="catalytic activity">
    <reaction evidence="2 18 19">
        <text>(6R)-NADPHX = (6S)-NADPHX</text>
        <dbReference type="Rhea" id="RHEA:32227"/>
        <dbReference type="ChEBI" id="CHEBI:64076"/>
        <dbReference type="ChEBI" id="CHEBI:64077"/>
        <dbReference type="EC" id="5.1.99.6"/>
    </reaction>
</comment>
<feature type="binding site" evidence="17">
    <location>
        <position position="432"/>
    </location>
    <ligand>
        <name>AMP</name>
        <dbReference type="ChEBI" id="CHEBI:456215"/>
    </ligand>
</feature>
<sequence length="504" mass="51342">MFLPAPPIYPVAGIREIEARVMPGAKPSLMERAGRAAAEDAVRLIIDRPGPILVACGPGNNGGDGFVLARHFRQAGREVLAAFADDPARLPPDAAKALADFRASGGEPVSSLPSAPADGWALVVDALFGIGLGRPLTGRHAEWIAALSHLPAPRLALDMPSGLDADTGRVLGTAFRATNTTTFIALKPGLLTLDGPDHAGDVSVQRLDVDAAGWLEPLGHAVRPSLFSTLLAPRLRNTHKGDYGDAGILGGDAGMCGAALLAARAALWLGAGRVYAGLLDPHAPPVDVARPELMLRPAAALPGHLSALAVGPGLGQSGAAAALLREAIARDVPLVLDADALNLLAADPALQRALAGRAAPTLITPHPAEAGRLLGRDTAAVQADRVAAALELAARYRAHAVLKGCGSIVACTDGHWYINGSGHPGMASAGMGDVLTGLITALLAQGWPADRALIAAVHLHGAAGDRLAREGIGPVGLSASELVDTARGVFNGWMVEANRSGNGG</sequence>
<dbReference type="GO" id="GO:0046872">
    <property type="term" value="F:metal ion binding"/>
    <property type="evidence" value="ECO:0007669"/>
    <property type="project" value="UniProtKB-UniRule"/>
</dbReference>
<feature type="binding site" evidence="17">
    <location>
        <position position="258"/>
    </location>
    <ligand>
        <name>(6S)-NADPHX</name>
        <dbReference type="ChEBI" id="CHEBI:64076"/>
    </ligand>
</feature>
<dbReference type="HAMAP" id="MF_01965">
    <property type="entry name" value="NADHX_dehydratase"/>
    <property type="match status" value="1"/>
</dbReference>
<evidence type="ECO:0000256" key="5">
    <source>
        <dbReference type="ARBA" id="ARBA00022723"/>
    </source>
</evidence>
<feature type="binding site" evidence="18">
    <location>
        <begin position="129"/>
        <end position="135"/>
    </location>
    <ligand>
        <name>(6S)-NADPHX</name>
        <dbReference type="ChEBI" id="CHEBI:64076"/>
    </ligand>
</feature>
<dbReference type="Proteomes" id="UP000307956">
    <property type="component" value="Unassembled WGS sequence"/>
</dbReference>
<dbReference type="Pfam" id="PF03853">
    <property type="entry name" value="YjeF_N"/>
    <property type="match status" value="1"/>
</dbReference>
<comment type="similarity">
    <text evidence="4 19">In the C-terminal section; belongs to the NnrD/CARKD family.</text>
</comment>
<evidence type="ECO:0000256" key="17">
    <source>
        <dbReference type="HAMAP-Rule" id="MF_01965"/>
    </source>
</evidence>
<dbReference type="PROSITE" id="PS51383">
    <property type="entry name" value="YJEF_C_3"/>
    <property type="match status" value="1"/>
</dbReference>
<dbReference type="Gene3D" id="3.40.1190.20">
    <property type="match status" value="1"/>
</dbReference>
<dbReference type="InterPro" id="IPR017953">
    <property type="entry name" value="Carbohydrate_kinase_pred_CS"/>
</dbReference>
<feature type="binding site" evidence="17">
    <location>
        <position position="433"/>
    </location>
    <ligand>
        <name>(6S)-NADPHX</name>
        <dbReference type="ChEBI" id="CHEBI:64076"/>
    </ligand>
</feature>
<comment type="similarity">
    <text evidence="3 19">In the N-terminal section; belongs to the NnrE/AIBP family.</text>
</comment>
<evidence type="ECO:0000256" key="12">
    <source>
        <dbReference type="ARBA" id="ARBA00023239"/>
    </source>
</evidence>
<evidence type="ECO:0000256" key="2">
    <source>
        <dbReference type="ARBA" id="ARBA00000909"/>
    </source>
</evidence>
<dbReference type="PANTHER" id="PTHR12592">
    <property type="entry name" value="ATP-DEPENDENT (S)-NAD(P)H-HYDRATE DEHYDRATASE FAMILY MEMBER"/>
    <property type="match status" value="1"/>
</dbReference>
<dbReference type="RefSeq" id="WP_136384289.1">
    <property type="nucleotide sequence ID" value="NZ_SSOD01000004.1"/>
</dbReference>
<keyword evidence="11 18" id="KW-0413">Isomerase</keyword>
<evidence type="ECO:0000313" key="22">
    <source>
        <dbReference type="EMBL" id="THF62736.1"/>
    </source>
</evidence>
<evidence type="ECO:0000256" key="8">
    <source>
        <dbReference type="ARBA" id="ARBA00022857"/>
    </source>
</evidence>
<comment type="caution">
    <text evidence="18">Lacks conserved residue(s) required for the propagation of feature annotation.</text>
</comment>
<keyword evidence="9 18" id="KW-0630">Potassium</keyword>
<dbReference type="HAMAP" id="MF_01966">
    <property type="entry name" value="NADHX_epimerase"/>
    <property type="match status" value="1"/>
</dbReference>
<dbReference type="GO" id="GO:0005524">
    <property type="term" value="F:ATP binding"/>
    <property type="evidence" value="ECO:0007669"/>
    <property type="project" value="UniProtKB-UniRule"/>
</dbReference>
<evidence type="ECO:0000256" key="11">
    <source>
        <dbReference type="ARBA" id="ARBA00023235"/>
    </source>
</evidence>
<feature type="binding site" evidence="18">
    <location>
        <position position="61"/>
    </location>
    <ligand>
        <name>K(+)</name>
        <dbReference type="ChEBI" id="CHEBI:29103"/>
    </ligand>
</feature>
<dbReference type="OrthoDB" id="9806925at2"/>
<dbReference type="NCBIfam" id="TIGR00197">
    <property type="entry name" value="yjeF_nterm"/>
    <property type="match status" value="1"/>
</dbReference>
<evidence type="ECO:0000256" key="15">
    <source>
        <dbReference type="ARBA" id="ARBA00048238"/>
    </source>
</evidence>
<organism evidence="22 23">
    <name type="scientific">Pseudothauera rhizosphaerae</name>
    <dbReference type="NCBI Taxonomy" id="2565932"/>
    <lineage>
        <taxon>Bacteria</taxon>
        <taxon>Pseudomonadati</taxon>
        <taxon>Pseudomonadota</taxon>
        <taxon>Betaproteobacteria</taxon>
        <taxon>Rhodocyclales</taxon>
        <taxon>Zoogloeaceae</taxon>
        <taxon>Pseudothauera</taxon>
    </lineage>
</organism>
<evidence type="ECO:0000256" key="1">
    <source>
        <dbReference type="ARBA" id="ARBA00000013"/>
    </source>
</evidence>
<feature type="binding site" evidence="18">
    <location>
        <position position="158"/>
    </location>
    <ligand>
        <name>(6S)-NADPHX</name>
        <dbReference type="ChEBI" id="CHEBI:64076"/>
    </ligand>
</feature>
<feature type="binding site" evidence="17">
    <location>
        <position position="313"/>
    </location>
    <ligand>
        <name>(6S)-NADPHX</name>
        <dbReference type="ChEBI" id="CHEBI:64076"/>
    </ligand>
</feature>
<dbReference type="EC" id="5.1.99.6" evidence="19"/>
<keyword evidence="6 17" id="KW-0547">Nucleotide-binding</keyword>
<comment type="catalytic activity">
    <reaction evidence="16 17 19">
        <text>(6S)-NADPHX + ADP = AMP + phosphate + NADPH + H(+)</text>
        <dbReference type="Rhea" id="RHEA:32235"/>
        <dbReference type="ChEBI" id="CHEBI:15378"/>
        <dbReference type="ChEBI" id="CHEBI:43474"/>
        <dbReference type="ChEBI" id="CHEBI:57783"/>
        <dbReference type="ChEBI" id="CHEBI:64076"/>
        <dbReference type="ChEBI" id="CHEBI:456215"/>
        <dbReference type="ChEBI" id="CHEBI:456216"/>
        <dbReference type="EC" id="4.2.1.136"/>
    </reaction>
</comment>
<gene>
    <name evidence="18" type="primary">nnrE</name>
    <name evidence="17" type="synonym">nnrD</name>
    <name evidence="22" type="ORF">E6O51_07190</name>
</gene>
<dbReference type="InterPro" id="IPR036652">
    <property type="entry name" value="YjeF_N_dom_sf"/>
</dbReference>
<evidence type="ECO:0000256" key="3">
    <source>
        <dbReference type="ARBA" id="ARBA00006001"/>
    </source>
</evidence>
<dbReference type="GO" id="GO:0052856">
    <property type="term" value="F:NAD(P)HX epimerase activity"/>
    <property type="evidence" value="ECO:0007669"/>
    <property type="project" value="UniProtKB-UniRule"/>
</dbReference>
<dbReference type="GO" id="GO:0110051">
    <property type="term" value="P:metabolite repair"/>
    <property type="evidence" value="ECO:0007669"/>
    <property type="project" value="TreeGrafter"/>
</dbReference>
<dbReference type="PANTHER" id="PTHR12592:SF0">
    <property type="entry name" value="ATP-DEPENDENT (S)-NAD(P)H-HYDRATE DEHYDRATASE"/>
    <property type="match status" value="1"/>
</dbReference>
<dbReference type="PIRSF" id="PIRSF017184">
    <property type="entry name" value="Nnr"/>
    <property type="match status" value="1"/>
</dbReference>
<feature type="binding site" evidence="17">
    <location>
        <begin position="403"/>
        <end position="407"/>
    </location>
    <ligand>
        <name>AMP</name>
        <dbReference type="ChEBI" id="CHEBI:456215"/>
    </ligand>
</feature>
<dbReference type="SUPFAM" id="SSF53613">
    <property type="entry name" value="Ribokinase-like"/>
    <property type="match status" value="1"/>
</dbReference>
<dbReference type="PROSITE" id="PS51385">
    <property type="entry name" value="YJEF_N"/>
    <property type="match status" value="1"/>
</dbReference>
<evidence type="ECO:0000256" key="16">
    <source>
        <dbReference type="ARBA" id="ARBA00049209"/>
    </source>
</evidence>
<feature type="domain" description="YjeF C-terminal" evidence="20">
    <location>
        <begin position="223"/>
        <end position="493"/>
    </location>
</feature>
<reference evidence="22 23" key="1">
    <citation type="submission" date="2019-04" db="EMBL/GenBank/DDBJ databases">
        <title>Azoarcus rhizosphaerae sp. nov. isolated from rhizosphere of Ficus religiosa.</title>
        <authorList>
            <person name="Lin S.-Y."/>
            <person name="Hameed A."/>
            <person name="Hsu Y.-H."/>
            <person name="Young C.-C."/>
        </authorList>
    </citation>
    <scope>NUCLEOTIDE SEQUENCE [LARGE SCALE GENOMIC DNA]</scope>
    <source>
        <strain evidence="22 23">CC-YHH848</strain>
    </source>
</reference>
<feature type="domain" description="YjeF N-terminal" evidence="21">
    <location>
        <begin position="14"/>
        <end position="215"/>
    </location>
</feature>
<keyword evidence="10 17" id="KW-0520">NAD</keyword>
<evidence type="ECO:0000256" key="7">
    <source>
        <dbReference type="ARBA" id="ARBA00022840"/>
    </source>
</evidence>
<keyword evidence="13" id="KW-0511">Multifunctional enzyme</keyword>
<dbReference type="EC" id="4.2.1.136" evidence="19"/>
<dbReference type="InterPro" id="IPR030677">
    <property type="entry name" value="Nnr"/>
</dbReference>
<evidence type="ECO:0000256" key="10">
    <source>
        <dbReference type="ARBA" id="ARBA00023027"/>
    </source>
</evidence>
<dbReference type="GO" id="GO:0052855">
    <property type="term" value="F:ADP-dependent NAD(P)H-hydrate dehydratase activity"/>
    <property type="evidence" value="ECO:0007669"/>
    <property type="project" value="UniProtKB-UniRule"/>
</dbReference>
<feature type="binding site" evidence="17">
    <location>
        <position position="366"/>
    </location>
    <ligand>
        <name>(6S)-NADPHX</name>
        <dbReference type="ChEBI" id="CHEBI:64076"/>
    </ligand>
</feature>
<evidence type="ECO:0000256" key="14">
    <source>
        <dbReference type="ARBA" id="ARBA00025153"/>
    </source>
</evidence>
<dbReference type="InterPro" id="IPR004443">
    <property type="entry name" value="YjeF_N_dom"/>
</dbReference>
<evidence type="ECO:0000259" key="20">
    <source>
        <dbReference type="PROSITE" id="PS51383"/>
    </source>
</evidence>
<evidence type="ECO:0000256" key="4">
    <source>
        <dbReference type="ARBA" id="ARBA00009524"/>
    </source>
</evidence>
<dbReference type="Gene3D" id="3.40.50.10260">
    <property type="entry name" value="YjeF N-terminal domain"/>
    <property type="match status" value="1"/>
</dbReference>
<keyword evidence="7 17" id="KW-0067">ATP-binding</keyword>
<dbReference type="SUPFAM" id="SSF64153">
    <property type="entry name" value="YjeF N-terminal domain-like"/>
    <property type="match status" value="1"/>
</dbReference>
<dbReference type="AlphaFoldDB" id="A0A4S4AVY3"/>
<keyword evidence="12 17" id="KW-0456">Lyase</keyword>
<name>A0A4S4AVY3_9RHOO</name>
<comment type="catalytic activity">
    <reaction evidence="1 18 19">
        <text>(6R)-NADHX = (6S)-NADHX</text>
        <dbReference type="Rhea" id="RHEA:32215"/>
        <dbReference type="ChEBI" id="CHEBI:64074"/>
        <dbReference type="ChEBI" id="CHEBI:64075"/>
        <dbReference type="EC" id="5.1.99.6"/>
    </reaction>
</comment>
<evidence type="ECO:0000256" key="9">
    <source>
        <dbReference type="ARBA" id="ARBA00022958"/>
    </source>
</evidence>
<comment type="catalytic activity">
    <reaction evidence="15 17 19">
        <text>(6S)-NADHX + ADP = AMP + phosphate + NADH + H(+)</text>
        <dbReference type="Rhea" id="RHEA:32223"/>
        <dbReference type="ChEBI" id="CHEBI:15378"/>
        <dbReference type="ChEBI" id="CHEBI:43474"/>
        <dbReference type="ChEBI" id="CHEBI:57945"/>
        <dbReference type="ChEBI" id="CHEBI:64074"/>
        <dbReference type="ChEBI" id="CHEBI:456215"/>
        <dbReference type="ChEBI" id="CHEBI:456216"/>
        <dbReference type="EC" id="4.2.1.136"/>
    </reaction>
</comment>
<evidence type="ECO:0000313" key="23">
    <source>
        <dbReference type="Proteomes" id="UP000307956"/>
    </source>
</evidence>
<comment type="similarity">
    <text evidence="18">Belongs to the NnrE/AIBP family.</text>
</comment>
<accession>A0A4S4AVY3</accession>
<feature type="binding site" evidence="18">
    <location>
        <begin position="60"/>
        <end position="64"/>
    </location>
    <ligand>
        <name>(6S)-NADPHX</name>
        <dbReference type="ChEBI" id="CHEBI:64076"/>
    </ligand>
</feature>
<comment type="subunit">
    <text evidence="17">Homotetramer.</text>
</comment>
<evidence type="ECO:0000256" key="6">
    <source>
        <dbReference type="ARBA" id="ARBA00022741"/>
    </source>
</evidence>
<evidence type="ECO:0000256" key="18">
    <source>
        <dbReference type="HAMAP-Rule" id="MF_01966"/>
    </source>
</evidence>
<evidence type="ECO:0000256" key="13">
    <source>
        <dbReference type="ARBA" id="ARBA00023268"/>
    </source>
</evidence>
<keyword evidence="23" id="KW-1185">Reference proteome</keyword>
<comment type="similarity">
    <text evidence="17">Belongs to the NnrD/CARKD family.</text>
</comment>
<proteinExistence type="inferred from homology"/>
<feature type="binding site" evidence="18">
    <location>
        <position position="161"/>
    </location>
    <ligand>
        <name>K(+)</name>
        <dbReference type="ChEBI" id="CHEBI:29103"/>
    </ligand>
</feature>
<dbReference type="InterPro" id="IPR029056">
    <property type="entry name" value="Ribokinase-like"/>
</dbReference>
<dbReference type="NCBIfam" id="TIGR00196">
    <property type="entry name" value="yjeF_cterm"/>
    <property type="match status" value="1"/>
</dbReference>
<evidence type="ECO:0000256" key="19">
    <source>
        <dbReference type="PIRNR" id="PIRNR017184"/>
    </source>
</evidence>
<comment type="cofactor">
    <cofactor evidence="17">
        <name>Mg(2+)</name>
        <dbReference type="ChEBI" id="CHEBI:18420"/>
    </cofactor>
</comment>
<evidence type="ECO:0000259" key="21">
    <source>
        <dbReference type="PROSITE" id="PS51385"/>
    </source>
</evidence>
<dbReference type="PROSITE" id="PS01050">
    <property type="entry name" value="YJEF_C_2"/>
    <property type="match status" value="1"/>
</dbReference>
<dbReference type="GO" id="GO:0046496">
    <property type="term" value="P:nicotinamide nucleotide metabolic process"/>
    <property type="evidence" value="ECO:0007669"/>
    <property type="project" value="UniProtKB-UniRule"/>
</dbReference>
<protein>
    <recommendedName>
        <fullName evidence="19">Bifunctional NAD(P)H-hydrate repair enzyme</fullName>
    </recommendedName>
    <alternativeName>
        <fullName evidence="19">Nicotinamide nucleotide repair protein</fullName>
    </alternativeName>
    <domain>
        <recommendedName>
            <fullName evidence="19">ADP-dependent (S)-NAD(P)H-hydrate dehydratase</fullName>
            <ecNumber evidence="19">4.2.1.136</ecNumber>
        </recommendedName>
        <alternativeName>
            <fullName evidence="19">ADP-dependent NAD(P)HX dehydratase</fullName>
        </alternativeName>
    </domain>
    <domain>
        <recommendedName>
            <fullName evidence="19">NAD(P)H-hydrate epimerase</fullName>
            <ecNumber evidence="19">5.1.99.6</ecNumber>
        </recommendedName>
    </domain>
</protein>
<dbReference type="Pfam" id="PF01256">
    <property type="entry name" value="Carb_kinase"/>
    <property type="match status" value="1"/>
</dbReference>